<dbReference type="AlphaFoldDB" id="A0A2H0UQ19"/>
<dbReference type="GO" id="GO:0016020">
    <property type="term" value="C:membrane"/>
    <property type="evidence" value="ECO:0007669"/>
    <property type="project" value="InterPro"/>
</dbReference>
<evidence type="ECO:0000313" key="2">
    <source>
        <dbReference type="EMBL" id="PIR88484.1"/>
    </source>
</evidence>
<dbReference type="GO" id="GO:0005524">
    <property type="term" value="F:ATP binding"/>
    <property type="evidence" value="ECO:0007669"/>
    <property type="project" value="InterPro"/>
</dbReference>
<dbReference type="InterPro" id="IPR005074">
    <property type="entry name" value="Peptidase_C39"/>
</dbReference>
<dbReference type="PROSITE" id="PS50990">
    <property type="entry name" value="PEPTIDASE_C39"/>
    <property type="match status" value="1"/>
</dbReference>
<accession>A0A2H0UQ19</accession>
<dbReference type="GO" id="GO:0006508">
    <property type="term" value="P:proteolysis"/>
    <property type="evidence" value="ECO:0007669"/>
    <property type="project" value="InterPro"/>
</dbReference>
<dbReference type="EMBL" id="PFBB01000023">
    <property type="protein sequence ID" value="PIR88484.1"/>
    <property type="molecule type" value="Genomic_DNA"/>
</dbReference>
<sequence length="165" mass="18825">MLPVKPFRQRTGYCGPASLKMVLDYFGIRKTEKELAVLSGATKKQGVQDGEGLVKAARSLGLKAALKDKATLADIRKYIKQEIPVIVNWFSVNEGHYSVVVDIDKENLYIKDPEWGYTRAMRLDTFMEVWFSIRGNVPSSKEDFNIRRLIAVEPHKPRRGRAKKK</sequence>
<dbReference type="Pfam" id="PF03412">
    <property type="entry name" value="Peptidase_C39"/>
    <property type="match status" value="1"/>
</dbReference>
<feature type="domain" description="Peptidase C39" evidence="1">
    <location>
        <begin position="8"/>
        <end position="137"/>
    </location>
</feature>
<dbReference type="Gene3D" id="3.90.70.10">
    <property type="entry name" value="Cysteine proteinases"/>
    <property type="match status" value="1"/>
</dbReference>
<name>A0A2H0UQ19_9BACT</name>
<dbReference type="GO" id="GO:0008233">
    <property type="term" value="F:peptidase activity"/>
    <property type="evidence" value="ECO:0007669"/>
    <property type="project" value="InterPro"/>
</dbReference>
<dbReference type="Proteomes" id="UP000229615">
    <property type="component" value="Unassembled WGS sequence"/>
</dbReference>
<evidence type="ECO:0000313" key="3">
    <source>
        <dbReference type="Proteomes" id="UP000229615"/>
    </source>
</evidence>
<evidence type="ECO:0000259" key="1">
    <source>
        <dbReference type="PROSITE" id="PS50990"/>
    </source>
</evidence>
<protein>
    <recommendedName>
        <fullName evidence="1">Peptidase C39 domain-containing protein</fullName>
    </recommendedName>
</protein>
<comment type="caution">
    <text evidence="2">The sequence shown here is derived from an EMBL/GenBank/DDBJ whole genome shotgun (WGS) entry which is preliminary data.</text>
</comment>
<organism evidence="2 3">
    <name type="scientific">Candidatus Harrisonbacteria bacterium CG10_big_fil_rev_8_21_14_0_10_44_23</name>
    <dbReference type="NCBI Taxonomy" id="1974585"/>
    <lineage>
        <taxon>Bacteria</taxon>
        <taxon>Candidatus Harrisoniibacteriota</taxon>
    </lineage>
</organism>
<proteinExistence type="predicted"/>
<reference evidence="3" key="1">
    <citation type="submission" date="2017-09" db="EMBL/GenBank/DDBJ databases">
        <title>Depth-based differentiation of microbial function through sediment-hosted aquifers and enrichment of novel symbionts in the deep terrestrial subsurface.</title>
        <authorList>
            <person name="Probst A.J."/>
            <person name="Ladd B."/>
            <person name="Jarett J.K."/>
            <person name="Geller-Mcgrath D.E."/>
            <person name="Sieber C.M.K."/>
            <person name="Emerson J.B."/>
            <person name="Anantharaman K."/>
            <person name="Thomas B.C."/>
            <person name="Malmstrom R."/>
            <person name="Stieglmeier M."/>
            <person name="Klingl A."/>
            <person name="Woyke T."/>
            <person name="Ryan C.M."/>
            <person name="Banfield J.F."/>
        </authorList>
    </citation>
    <scope>NUCLEOTIDE SEQUENCE [LARGE SCALE GENOMIC DNA]</scope>
</reference>
<gene>
    <name evidence="2" type="ORF">COU09_02325</name>
</gene>